<dbReference type="Gene3D" id="3.40.50.300">
    <property type="entry name" value="P-loop containing nucleotide triphosphate hydrolases"/>
    <property type="match status" value="1"/>
</dbReference>
<name>A0A822Z4D3_NELNU</name>
<dbReference type="InterPro" id="IPR002182">
    <property type="entry name" value="NB-ARC"/>
</dbReference>
<dbReference type="PANTHER" id="PTHR33463:SF198">
    <property type="entry name" value="RPP4C3"/>
    <property type="match status" value="1"/>
</dbReference>
<feature type="domain" description="NB-ARC" evidence="1">
    <location>
        <begin position="1"/>
        <end position="119"/>
    </location>
</feature>
<dbReference type="AlphaFoldDB" id="A0A822Z4D3"/>
<keyword evidence="3" id="KW-1185">Reference proteome</keyword>
<reference evidence="2 3" key="1">
    <citation type="journal article" date="2020" name="Mol. Biol. Evol.">
        <title>Distinct Expression and Methylation Patterns for Genes with Different Fates following a Single Whole-Genome Duplication in Flowering Plants.</title>
        <authorList>
            <person name="Shi T."/>
            <person name="Rahmani R.S."/>
            <person name="Gugger P.F."/>
            <person name="Wang M."/>
            <person name="Li H."/>
            <person name="Zhang Y."/>
            <person name="Li Z."/>
            <person name="Wang Q."/>
            <person name="Van de Peer Y."/>
            <person name="Marchal K."/>
            <person name="Chen J."/>
        </authorList>
    </citation>
    <scope>NUCLEOTIDE SEQUENCE [LARGE SCALE GENOMIC DNA]</scope>
    <source>
        <tissue evidence="2">Leaf</tissue>
    </source>
</reference>
<accession>A0A822Z4D3</accession>
<evidence type="ECO:0000259" key="1">
    <source>
        <dbReference type="Pfam" id="PF00931"/>
    </source>
</evidence>
<dbReference type="InterPro" id="IPR027417">
    <property type="entry name" value="P-loop_NTPase"/>
</dbReference>
<dbReference type="SUPFAM" id="SSF52540">
    <property type="entry name" value="P-loop containing nucleoside triphosphate hydrolases"/>
    <property type="match status" value="1"/>
</dbReference>
<dbReference type="GO" id="GO:0043531">
    <property type="term" value="F:ADP binding"/>
    <property type="evidence" value="ECO:0007669"/>
    <property type="project" value="InterPro"/>
</dbReference>
<protein>
    <recommendedName>
        <fullName evidence="1">NB-ARC domain-containing protein</fullName>
    </recommendedName>
</protein>
<sequence length="156" mass="17186">MAGIGKSTLIKQVRKQAAEEKIFDSVVMATASQTPNLRNIQGHIAGMLGLEFKEEDGTETRATKLCTRLMKVKSVLVILDDLWERLDLSLVGIPYGSEHTGCKILVATRDLNVCHAKQEAWALFRWSTGEIVESSPEFKIEASKLVGECGHVGVYP</sequence>
<dbReference type="Proteomes" id="UP000607653">
    <property type="component" value="Unassembled WGS sequence"/>
</dbReference>
<evidence type="ECO:0000313" key="3">
    <source>
        <dbReference type="Proteomes" id="UP000607653"/>
    </source>
</evidence>
<organism evidence="2 3">
    <name type="scientific">Nelumbo nucifera</name>
    <name type="common">Sacred lotus</name>
    <dbReference type="NCBI Taxonomy" id="4432"/>
    <lineage>
        <taxon>Eukaryota</taxon>
        <taxon>Viridiplantae</taxon>
        <taxon>Streptophyta</taxon>
        <taxon>Embryophyta</taxon>
        <taxon>Tracheophyta</taxon>
        <taxon>Spermatophyta</taxon>
        <taxon>Magnoliopsida</taxon>
        <taxon>Proteales</taxon>
        <taxon>Nelumbonaceae</taxon>
        <taxon>Nelumbo</taxon>
    </lineage>
</organism>
<dbReference type="PANTHER" id="PTHR33463">
    <property type="entry name" value="NB-ARC DOMAIN-CONTAINING PROTEIN-RELATED"/>
    <property type="match status" value="1"/>
</dbReference>
<proteinExistence type="predicted"/>
<evidence type="ECO:0000313" key="2">
    <source>
        <dbReference type="EMBL" id="DAD39677.1"/>
    </source>
</evidence>
<dbReference type="EMBL" id="DUZY01000005">
    <property type="protein sequence ID" value="DAD39677.1"/>
    <property type="molecule type" value="Genomic_DNA"/>
</dbReference>
<comment type="caution">
    <text evidence="2">The sequence shown here is derived from an EMBL/GenBank/DDBJ whole genome shotgun (WGS) entry which is preliminary data.</text>
</comment>
<gene>
    <name evidence="2" type="ORF">HUJ06_014000</name>
</gene>
<dbReference type="InterPro" id="IPR050905">
    <property type="entry name" value="Plant_NBS-LRR"/>
</dbReference>
<dbReference type="Pfam" id="PF00931">
    <property type="entry name" value="NB-ARC"/>
    <property type="match status" value="1"/>
</dbReference>